<organism evidence="6 7">
    <name type="scientific">Muricoccus roseus</name>
    <dbReference type="NCBI Taxonomy" id="198092"/>
    <lineage>
        <taxon>Bacteria</taxon>
        <taxon>Pseudomonadati</taxon>
        <taxon>Pseudomonadota</taxon>
        <taxon>Alphaproteobacteria</taxon>
        <taxon>Acetobacterales</taxon>
        <taxon>Roseomonadaceae</taxon>
        <taxon>Muricoccus</taxon>
    </lineage>
</organism>
<proteinExistence type="inferred from homology"/>
<dbReference type="GO" id="GO:0140359">
    <property type="term" value="F:ABC-type transporter activity"/>
    <property type="evidence" value="ECO:0007669"/>
    <property type="project" value="UniProtKB-ARBA"/>
</dbReference>
<reference evidence="6 7" key="1">
    <citation type="submission" date="2016-11" db="EMBL/GenBank/DDBJ databases">
        <authorList>
            <person name="Jaros S."/>
            <person name="Januszkiewicz K."/>
            <person name="Wedrychowicz H."/>
        </authorList>
    </citation>
    <scope>NUCLEOTIDE SEQUENCE [LARGE SCALE GENOMIC DNA]</scope>
    <source>
        <strain evidence="6 7">DSM 14916</strain>
    </source>
</reference>
<evidence type="ECO:0000256" key="3">
    <source>
        <dbReference type="ARBA" id="ARBA00022741"/>
    </source>
</evidence>
<evidence type="ECO:0000313" key="6">
    <source>
        <dbReference type="EMBL" id="SHJ14030.1"/>
    </source>
</evidence>
<dbReference type="InterPro" id="IPR013611">
    <property type="entry name" value="Transp-assoc_OB_typ2"/>
</dbReference>
<dbReference type="InterPro" id="IPR008995">
    <property type="entry name" value="Mo/tungstate-bd_C_term_dom"/>
</dbReference>
<keyword evidence="2" id="KW-0813">Transport</keyword>
<dbReference type="OrthoDB" id="9802264at2"/>
<feature type="domain" description="ABC transporter" evidence="5">
    <location>
        <begin position="12"/>
        <end position="242"/>
    </location>
</feature>
<dbReference type="GO" id="GO:0043190">
    <property type="term" value="C:ATP-binding cassette (ABC) transporter complex"/>
    <property type="evidence" value="ECO:0007669"/>
    <property type="project" value="InterPro"/>
</dbReference>
<dbReference type="PANTHER" id="PTHR42781:SF4">
    <property type="entry name" value="SPERMIDINE_PUTRESCINE IMPORT ATP-BINDING PROTEIN POTA"/>
    <property type="match status" value="1"/>
</dbReference>
<dbReference type="SMART" id="SM00382">
    <property type="entry name" value="AAA"/>
    <property type="match status" value="1"/>
</dbReference>
<name>A0A1M6GVX5_9PROT</name>
<dbReference type="EMBL" id="FQZF01000009">
    <property type="protein sequence ID" value="SHJ14030.1"/>
    <property type="molecule type" value="Genomic_DNA"/>
</dbReference>
<dbReference type="InterPro" id="IPR017871">
    <property type="entry name" value="ABC_transporter-like_CS"/>
</dbReference>
<dbReference type="Gene3D" id="3.40.50.300">
    <property type="entry name" value="P-loop containing nucleotide triphosphate hydrolases"/>
    <property type="match status" value="1"/>
</dbReference>
<evidence type="ECO:0000256" key="2">
    <source>
        <dbReference type="ARBA" id="ARBA00022448"/>
    </source>
</evidence>
<evidence type="ECO:0000313" key="7">
    <source>
        <dbReference type="Proteomes" id="UP000184387"/>
    </source>
</evidence>
<evidence type="ECO:0000259" key="5">
    <source>
        <dbReference type="PROSITE" id="PS50893"/>
    </source>
</evidence>
<comment type="similarity">
    <text evidence="1">Belongs to the ABC transporter superfamily.</text>
</comment>
<dbReference type="InterPro" id="IPR027417">
    <property type="entry name" value="P-loop_NTPase"/>
</dbReference>
<dbReference type="SUPFAM" id="SSF50331">
    <property type="entry name" value="MOP-like"/>
    <property type="match status" value="1"/>
</dbReference>
<dbReference type="PANTHER" id="PTHR42781">
    <property type="entry name" value="SPERMIDINE/PUTRESCINE IMPORT ATP-BINDING PROTEIN POTA"/>
    <property type="match status" value="1"/>
</dbReference>
<dbReference type="AlphaFoldDB" id="A0A1M6GVX5"/>
<dbReference type="InterPro" id="IPR003593">
    <property type="entry name" value="AAA+_ATPase"/>
</dbReference>
<gene>
    <name evidence="6" type="ORF">SAMN02745194_01825</name>
</gene>
<dbReference type="Gene3D" id="2.40.50.100">
    <property type="match status" value="1"/>
</dbReference>
<dbReference type="SUPFAM" id="SSF52540">
    <property type="entry name" value="P-loop containing nucleoside triphosphate hydrolases"/>
    <property type="match status" value="1"/>
</dbReference>
<dbReference type="Pfam" id="PF08402">
    <property type="entry name" value="TOBE_2"/>
    <property type="match status" value="1"/>
</dbReference>
<dbReference type="PROSITE" id="PS00211">
    <property type="entry name" value="ABC_TRANSPORTER_1"/>
    <property type="match status" value="1"/>
</dbReference>
<dbReference type="InterPro" id="IPR050093">
    <property type="entry name" value="ABC_SmlMolc_Importer"/>
</dbReference>
<keyword evidence="3" id="KW-0547">Nucleotide-binding</keyword>
<dbReference type="GO" id="GO:0016887">
    <property type="term" value="F:ATP hydrolysis activity"/>
    <property type="evidence" value="ECO:0007669"/>
    <property type="project" value="InterPro"/>
</dbReference>
<dbReference type="RefSeq" id="WP_073133835.1">
    <property type="nucleotide sequence ID" value="NZ_FQZF01000009.1"/>
</dbReference>
<dbReference type="STRING" id="198092.SAMN02745194_01825"/>
<dbReference type="GO" id="GO:0005524">
    <property type="term" value="F:ATP binding"/>
    <property type="evidence" value="ECO:0007669"/>
    <property type="project" value="UniProtKB-KW"/>
</dbReference>
<keyword evidence="7" id="KW-1185">Reference proteome</keyword>
<evidence type="ECO:0000256" key="4">
    <source>
        <dbReference type="ARBA" id="ARBA00022840"/>
    </source>
</evidence>
<dbReference type="PROSITE" id="PS50893">
    <property type="entry name" value="ABC_TRANSPORTER_2"/>
    <property type="match status" value="1"/>
</dbReference>
<keyword evidence="4 6" id="KW-0067">ATP-binding</keyword>
<accession>A0A1M6GVX5</accession>
<sequence length="363" mass="39405">MSEILAREPAGIRVEGVDLSYGATRVLRDVNLEIRPGEFFAFLGPSGCGKTTLLRLIAGFNTAQRGRVLVGGQDISDLPPWKRDVGMVFQSYALWPHMTVWRNVAFGLEERRVPRAEIGPRVEAALKLVGLDGMGDRRPAQLSGGQQQRVALARTVAVRPKVLLLDEPLSNLDARLRVQVRRELREMQQRLRLTTIFVTHDQEEANTVCDRIAVMNEGVVQQVGTPMELYDHPANLFVAGFLGTANIMPGQLMRDGAAQAFEIDGGTRIPLPAGLEAPPGARLMFRPQDVALLPPGAEAPGRRLLEGEVTHREFLGASIRYGVRVAGAEVLVDAPHTGGEGHLPVGARAALALDAARVKLLPG</sequence>
<dbReference type="Proteomes" id="UP000184387">
    <property type="component" value="Unassembled WGS sequence"/>
</dbReference>
<evidence type="ECO:0000256" key="1">
    <source>
        <dbReference type="ARBA" id="ARBA00005417"/>
    </source>
</evidence>
<protein>
    <submittedName>
        <fullName evidence="6">Iron(III) transport system ATP-binding protein</fullName>
    </submittedName>
</protein>
<dbReference type="Pfam" id="PF00005">
    <property type="entry name" value="ABC_tran"/>
    <property type="match status" value="1"/>
</dbReference>
<dbReference type="FunFam" id="3.40.50.300:FF:000042">
    <property type="entry name" value="Maltose/maltodextrin ABC transporter, ATP-binding protein"/>
    <property type="match status" value="1"/>
</dbReference>
<dbReference type="InterPro" id="IPR003439">
    <property type="entry name" value="ABC_transporter-like_ATP-bd"/>
</dbReference>